<comment type="similarity">
    <text evidence="7">Belongs to the binding-protein-dependent transport system permease family.</text>
</comment>
<dbReference type="AlphaFoldDB" id="A0A7X0AV45"/>
<feature type="transmembrane region" description="Helical" evidence="7">
    <location>
        <begin position="120"/>
        <end position="145"/>
    </location>
</feature>
<dbReference type="RefSeq" id="WP_246462946.1">
    <property type="nucleotide sequence ID" value="NZ_JACIIZ010000003.1"/>
</dbReference>
<evidence type="ECO:0000256" key="2">
    <source>
        <dbReference type="ARBA" id="ARBA00022448"/>
    </source>
</evidence>
<dbReference type="PROSITE" id="PS50928">
    <property type="entry name" value="ABC_TM1"/>
    <property type="match status" value="1"/>
</dbReference>
<comment type="caution">
    <text evidence="9">The sequence shown here is derived from an EMBL/GenBank/DDBJ whole genome shotgun (WGS) entry which is preliminary data.</text>
</comment>
<dbReference type="InterPro" id="IPR050366">
    <property type="entry name" value="BP-dependent_transpt_permease"/>
</dbReference>
<evidence type="ECO:0000256" key="6">
    <source>
        <dbReference type="ARBA" id="ARBA00023136"/>
    </source>
</evidence>
<dbReference type="SUPFAM" id="SSF161098">
    <property type="entry name" value="MetI-like"/>
    <property type="match status" value="1"/>
</dbReference>
<dbReference type="Pfam" id="PF00528">
    <property type="entry name" value="BPD_transp_1"/>
    <property type="match status" value="1"/>
</dbReference>
<evidence type="ECO:0000256" key="1">
    <source>
        <dbReference type="ARBA" id="ARBA00004651"/>
    </source>
</evidence>
<dbReference type="Proteomes" id="UP000539175">
    <property type="component" value="Unassembled WGS sequence"/>
</dbReference>
<gene>
    <name evidence="9" type="ORF">FHS74_001244</name>
</gene>
<keyword evidence="10" id="KW-1185">Reference proteome</keyword>
<dbReference type="GO" id="GO:0055085">
    <property type="term" value="P:transmembrane transport"/>
    <property type="evidence" value="ECO:0007669"/>
    <property type="project" value="InterPro"/>
</dbReference>
<evidence type="ECO:0000256" key="7">
    <source>
        <dbReference type="RuleBase" id="RU363032"/>
    </source>
</evidence>
<keyword evidence="4 7" id="KW-0812">Transmembrane</keyword>
<dbReference type="CDD" id="cd06261">
    <property type="entry name" value="TM_PBP2"/>
    <property type="match status" value="1"/>
</dbReference>
<keyword evidence="6 7" id="KW-0472">Membrane</keyword>
<dbReference type="InterPro" id="IPR000515">
    <property type="entry name" value="MetI-like"/>
</dbReference>
<keyword evidence="5 7" id="KW-1133">Transmembrane helix</keyword>
<comment type="subcellular location">
    <subcellularLocation>
        <location evidence="1 7">Cell membrane</location>
        <topology evidence="1 7">Multi-pass membrane protein</topology>
    </subcellularLocation>
</comment>
<dbReference type="EMBL" id="JACIIZ010000003">
    <property type="protein sequence ID" value="MBB6250699.1"/>
    <property type="molecule type" value="Genomic_DNA"/>
</dbReference>
<evidence type="ECO:0000313" key="9">
    <source>
        <dbReference type="EMBL" id="MBB6250699.1"/>
    </source>
</evidence>
<evidence type="ECO:0000313" key="10">
    <source>
        <dbReference type="Proteomes" id="UP000539175"/>
    </source>
</evidence>
<dbReference type="PANTHER" id="PTHR43386">
    <property type="entry name" value="OLIGOPEPTIDE TRANSPORT SYSTEM PERMEASE PROTEIN APPC"/>
    <property type="match status" value="1"/>
</dbReference>
<protein>
    <submittedName>
        <fullName evidence="9">Peptide/nickel transport system permease protein</fullName>
    </submittedName>
</protein>
<feature type="transmembrane region" description="Helical" evidence="7">
    <location>
        <begin position="84"/>
        <end position="108"/>
    </location>
</feature>
<keyword evidence="2 7" id="KW-0813">Transport</keyword>
<dbReference type="GO" id="GO:0005886">
    <property type="term" value="C:plasma membrane"/>
    <property type="evidence" value="ECO:0007669"/>
    <property type="project" value="UniProtKB-SubCell"/>
</dbReference>
<keyword evidence="3" id="KW-1003">Cell membrane</keyword>
<reference evidence="9 10" key="1">
    <citation type="submission" date="2020-08" db="EMBL/GenBank/DDBJ databases">
        <title>Genomic Encyclopedia of Type Strains, Phase IV (KMG-IV): sequencing the most valuable type-strain genomes for metagenomic binning, comparative biology and taxonomic classification.</title>
        <authorList>
            <person name="Goeker M."/>
        </authorList>
    </citation>
    <scope>NUCLEOTIDE SEQUENCE [LARGE SCALE GENOMIC DNA]</scope>
    <source>
        <strain evidence="9 10">DSM 22198</strain>
    </source>
</reference>
<organism evidence="9 10">
    <name type="scientific">Nitrospirillum iridis</name>
    <dbReference type="NCBI Taxonomy" id="765888"/>
    <lineage>
        <taxon>Bacteria</taxon>
        <taxon>Pseudomonadati</taxon>
        <taxon>Pseudomonadota</taxon>
        <taxon>Alphaproteobacteria</taxon>
        <taxon>Rhodospirillales</taxon>
        <taxon>Azospirillaceae</taxon>
        <taxon>Nitrospirillum</taxon>
    </lineage>
</organism>
<evidence type="ECO:0000256" key="4">
    <source>
        <dbReference type="ARBA" id="ARBA00022692"/>
    </source>
</evidence>
<dbReference type="InterPro" id="IPR035906">
    <property type="entry name" value="MetI-like_sf"/>
</dbReference>
<proteinExistence type="inferred from homology"/>
<evidence type="ECO:0000256" key="5">
    <source>
        <dbReference type="ARBA" id="ARBA00022989"/>
    </source>
</evidence>
<dbReference type="Gene3D" id="1.10.3720.10">
    <property type="entry name" value="MetI-like"/>
    <property type="match status" value="1"/>
</dbReference>
<evidence type="ECO:0000259" key="8">
    <source>
        <dbReference type="PROSITE" id="PS50928"/>
    </source>
</evidence>
<feature type="transmembrane region" description="Helical" evidence="7">
    <location>
        <begin position="20"/>
        <end position="41"/>
    </location>
</feature>
<evidence type="ECO:0000256" key="3">
    <source>
        <dbReference type="ARBA" id="ARBA00022475"/>
    </source>
</evidence>
<feature type="domain" description="ABC transmembrane type-1" evidence="8">
    <location>
        <begin position="81"/>
        <end position="270"/>
    </location>
</feature>
<dbReference type="PANTHER" id="PTHR43386:SF25">
    <property type="entry name" value="PEPTIDE ABC TRANSPORTER PERMEASE PROTEIN"/>
    <property type="match status" value="1"/>
</dbReference>
<sequence length="289" mass="29513">MTVMITLEATPDGAEHRSRALAAGLLLTGLVVGAALLSLVWTPYDPTAINVAGRLAAPSAAHWFGTDAYGRDVFSHVLAGAQSALAVALAAVGVGLAAGVPLGLLAAARRGWVDEVTMRASDIVFAFPALVTAVLIAALCGPGAVDAIAAIGLFNIPVFAKVTRAAAQGVWARDYTLAARLAGKGGGRISVEHVLPNIAGLLLVQATIQLSLGIIADAGLSFVGLGTQAPRPSWGRLLADSQTLAGQAPWLVLFPGLAVLAAVLGFNLLGEGLRARLDLKRGLFARRGR</sequence>
<name>A0A7X0AV45_9PROT</name>
<accession>A0A7X0AV45</accession>
<feature type="transmembrane region" description="Helical" evidence="7">
    <location>
        <begin position="250"/>
        <end position="270"/>
    </location>
</feature>